<evidence type="ECO:0000313" key="1">
    <source>
        <dbReference type="EMBL" id="KAJ1100393.1"/>
    </source>
</evidence>
<name>A0AAV7MH02_PLEWA</name>
<gene>
    <name evidence="1" type="ORF">NDU88_005479</name>
</gene>
<proteinExistence type="predicted"/>
<sequence>MGRNPGGLRYHAFMTLSARCSGGTAGAGRERWCLLMKIFFVYRPGMMAFLLYTPRDVNHLHRKKVGVV</sequence>
<dbReference type="Proteomes" id="UP001066276">
    <property type="component" value="Chromosome 10"/>
</dbReference>
<evidence type="ECO:0000313" key="2">
    <source>
        <dbReference type="Proteomes" id="UP001066276"/>
    </source>
</evidence>
<dbReference type="EMBL" id="JANPWB010000014">
    <property type="protein sequence ID" value="KAJ1100393.1"/>
    <property type="molecule type" value="Genomic_DNA"/>
</dbReference>
<comment type="caution">
    <text evidence="1">The sequence shown here is derived from an EMBL/GenBank/DDBJ whole genome shotgun (WGS) entry which is preliminary data.</text>
</comment>
<dbReference type="AlphaFoldDB" id="A0AAV7MH02"/>
<organism evidence="1 2">
    <name type="scientific">Pleurodeles waltl</name>
    <name type="common">Iberian ribbed newt</name>
    <dbReference type="NCBI Taxonomy" id="8319"/>
    <lineage>
        <taxon>Eukaryota</taxon>
        <taxon>Metazoa</taxon>
        <taxon>Chordata</taxon>
        <taxon>Craniata</taxon>
        <taxon>Vertebrata</taxon>
        <taxon>Euteleostomi</taxon>
        <taxon>Amphibia</taxon>
        <taxon>Batrachia</taxon>
        <taxon>Caudata</taxon>
        <taxon>Salamandroidea</taxon>
        <taxon>Salamandridae</taxon>
        <taxon>Pleurodelinae</taxon>
        <taxon>Pleurodeles</taxon>
    </lineage>
</organism>
<accession>A0AAV7MH02</accession>
<keyword evidence="2" id="KW-1185">Reference proteome</keyword>
<protein>
    <submittedName>
        <fullName evidence="1">Uncharacterized protein</fullName>
    </submittedName>
</protein>
<reference evidence="1" key="1">
    <citation type="journal article" date="2022" name="bioRxiv">
        <title>Sequencing and chromosome-scale assembly of the giantPleurodeles waltlgenome.</title>
        <authorList>
            <person name="Brown T."/>
            <person name="Elewa A."/>
            <person name="Iarovenko S."/>
            <person name="Subramanian E."/>
            <person name="Araus A.J."/>
            <person name="Petzold A."/>
            <person name="Susuki M."/>
            <person name="Suzuki K.-i.T."/>
            <person name="Hayashi T."/>
            <person name="Toyoda A."/>
            <person name="Oliveira C."/>
            <person name="Osipova E."/>
            <person name="Leigh N.D."/>
            <person name="Simon A."/>
            <person name="Yun M.H."/>
        </authorList>
    </citation>
    <scope>NUCLEOTIDE SEQUENCE</scope>
    <source>
        <strain evidence="1">20211129_DDA</strain>
        <tissue evidence="1">Liver</tissue>
    </source>
</reference>